<dbReference type="Proteomes" id="UP000831701">
    <property type="component" value="Chromosome 18"/>
</dbReference>
<comment type="caution">
    <text evidence="1">The sequence shown here is derived from an EMBL/GenBank/DDBJ whole genome shotgun (WGS) entry which is preliminary data.</text>
</comment>
<keyword evidence="2" id="KW-1185">Reference proteome</keyword>
<accession>A0ACB8VTI1</accession>
<protein>
    <submittedName>
        <fullName evidence="1">Uncharacterized protein</fullName>
    </submittedName>
</protein>
<evidence type="ECO:0000313" key="1">
    <source>
        <dbReference type="EMBL" id="KAI3358222.1"/>
    </source>
</evidence>
<sequence>MSSNIYEEPNFNMKVRYSKGVTTEERGQTVERLVDIYECGGDHQVNVSTRRVDVSTRGGNFSIALEKEELSSRYKKLEESFNSLNDNECQSQGTEGWRKFQYSCYYISSEMKNWTESRKDCQSRGADLVMITNREENDFVKELSKRGKSWIGLQSVKTENLNNWDWRWVDKKTRHYRPWKVDVRVFAQEGEKVYIDQSGTWMYNTSGSMQWICEKYIYESLITASKSDMCVM</sequence>
<dbReference type="EMBL" id="CM041548">
    <property type="protein sequence ID" value="KAI3358222.1"/>
    <property type="molecule type" value="Genomic_DNA"/>
</dbReference>
<evidence type="ECO:0000313" key="2">
    <source>
        <dbReference type="Proteomes" id="UP000831701"/>
    </source>
</evidence>
<organism evidence="1 2">
    <name type="scientific">Scortum barcoo</name>
    <name type="common">barcoo grunter</name>
    <dbReference type="NCBI Taxonomy" id="214431"/>
    <lineage>
        <taxon>Eukaryota</taxon>
        <taxon>Metazoa</taxon>
        <taxon>Chordata</taxon>
        <taxon>Craniata</taxon>
        <taxon>Vertebrata</taxon>
        <taxon>Euteleostomi</taxon>
        <taxon>Actinopterygii</taxon>
        <taxon>Neopterygii</taxon>
        <taxon>Teleostei</taxon>
        <taxon>Neoteleostei</taxon>
        <taxon>Acanthomorphata</taxon>
        <taxon>Eupercaria</taxon>
        <taxon>Centrarchiformes</taxon>
        <taxon>Terapontoidei</taxon>
        <taxon>Terapontidae</taxon>
        <taxon>Scortum</taxon>
    </lineage>
</organism>
<proteinExistence type="predicted"/>
<gene>
    <name evidence="1" type="ORF">L3Q82_003214</name>
</gene>
<name>A0ACB8VTI1_9TELE</name>
<reference evidence="1" key="1">
    <citation type="submission" date="2022-04" db="EMBL/GenBank/DDBJ databases">
        <title>Jade perch genome.</title>
        <authorList>
            <person name="Chao B."/>
        </authorList>
    </citation>
    <scope>NUCLEOTIDE SEQUENCE</scope>
    <source>
        <strain evidence="1">CB-2022</strain>
    </source>
</reference>